<keyword evidence="1" id="KW-0227">DNA damage</keyword>
<reference evidence="4" key="1">
    <citation type="journal article" date="2013" name="Environ. Microbiol.">
        <title>Microbiota from the distal guts of lean and obese adolescents exhibit partial functional redundancy besides clear differences in community structure.</title>
        <authorList>
            <person name="Ferrer M."/>
            <person name="Ruiz A."/>
            <person name="Lanza F."/>
            <person name="Haange S.B."/>
            <person name="Oberbach A."/>
            <person name="Till H."/>
            <person name="Bargiela R."/>
            <person name="Campoy C."/>
            <person name="Segura M.T."/>
            <person name="Richter M."/>
            <person name="von Bergen M."/>
            <person name="Seifert J."/>
            <person name="Suarez A."/>
        </authorList>
    </citation>
    <scope>NUCLEOTIDE SEQUENCE</scope>
</reference>
<dbReference type="InterPro" id="IPR036420">
    <property type="entry name" value="BRCT_dom_sf"/>
</dbReference>
<evidence type="ECO:0000256" key="1">
    <source>
        <dbReference type="ARBA" id="ARBA00022763"/>
    </source>
</evidence>
<dbReference type="SUPFAM" id="SSF47781">
    <property type="entry name" value="RuvA domain 2-like"/>
    <property type="match status" value="1"/>
</dbReference>
<dbReference type="Gene3D" id="3.40.50.10190">
    <property type="entry name" value="BRCT domain"/>
    <property type="match status" value="1"/>
</dbReference>
<evidence type="ECO:0000256" key="2">
    <source>
        <dbReference type="ARBA" id="ARBA00023204"/>
    </source>
</evidence>
<dbReference type="SMART" id="SM00292">
    <property type="entry name" value="BRCT"/>
    <property type="match status" value="1"/>
</dbReference>
<dbReference type="EMBL" id="AJWZ01009842">
    <property type="protein sequence ID" value="EKC50153.1"/>
    <property type="molecule type" value="Genomic_DNA"/>
</dbReference>
<feature type="non-terminal residue" evidence="4">
    <location>
        <position position="1"/>
    </location>
</feature>
<dbReference type="PROSITE" id="PS50172">
    <property type="entry name" value="BRCT"/>
    <property type="match status" value="1"/>
</dbReference>
<dbReference type="InterPro" id="IPR041663">
    <property type="entry name" value="DisA/LigA_HHH"/>
</dbReference>
<dbReference type="Gene3D" id="1.10.150.20">
    <property type="entry name" value="5' to 3' exonuclease, C-terminal subdomain"/>
    <property type="match status" value="1"/>
</dbReference>
<dbReference type="Pfam" id="PF12826">
    <property type="entry name" value="HHH_2"/>
    <property type="match status" value="1"/>
</dbReference>
<keyword evidence="4" id="KW-0436">Ligase</keyword>
<dbReference type="InterPro" id="IPR001357">
    <property type="entry name" value="BRCT_dom"/>
</dbReference>
<feature type="domain" description="BRCT" evidence="3">
    <location>
        <begin position="71"/>
        <end position="140"/>
    </location>
</feature>
<evidence type="ECO:0000259" key="3">
    <source>
        <dbReference type="PROSITE" id="PS50172"/>
    </source>
</evidence>
<dbReference type="GO" id="GO:0016874">
    <property type="term" value="F:ligase activity"/>
    <property type="evidence" value="ECO:0007669"/>
    <property type="project" value="UniProtKB-KW"/>
</dbReference>
<dbReference type="GO" id="GO:0006281">
    <property type="term" value="P:DNA repair"/>
    <property type="evidence" value="ECO:0007669"/>
    <property type="project" value="UniProtKB-KW"/>
</dbReference>
<name>K1RXY0_9ZZZZ</name>
<protein>
    <submittedName>
        <fullName evidence="4">DNA ligase, NAD-dependent</fullName>
    </submittedName>
</protein>
<dbReference type="AlphaFoldDB" id="K1RXY0"/>
<organism evidence="4">
    <name type="scientific">human gut metagenome</name>
    <dbReference type="NCBI Taxonomy" id="408170"/>
    <lineage>
        <taxon>unclassified sequences</taxon>
        <taxon>metagenomes</taxon>
        <taxon>organismal metagenomes</taxon>
    </lineage>
</organism>
<accession>K1RXY0</accession>
<dbReference type="CDD" id="cd17748">
    <property type="entry name" value="BRCT_DNA_ligase_like"/>
    <property type="match status" value="1"/>
</dbReference>
<dbReference type="SUPFAM" id="SSF52113">
    <property type="entry name" value="BRCT domain"/>
    <property type="match status" value="1"/>
</dbReference>
<proteinExistence type="predicted"/>
<dbReference type="InterPro" id="IPR010994">
    <property type="entry name" value="RuvA_2-like"/>
</dbReference>
<sequence length="165" mass="17036">NIGDKAAALLAEHFGSMDALRNAAAEDISSIDGFGGVMAQSVVEFFAKDGTADLLHRLADAGVNMQWHGEKKGTALAGMTIVVTGTLPTLSRQEAEAMIVQNGGKASGSVSKKTAYVLAGAAAGSKLTKAQTLGIPVIDEAEFLRMVAPRPGRTAGTGRRNLINQ</sequence>
<comment type="caution">
    <text evidence="4">The sequence shown here is derived from an EMBL/GenBank/DDBJ whole genome shotgun (WGS) entry which is preliminary data.</text>
</comment>
<keyword evidence="2" id="KW-0234">DNA repair</keyword>
<evidence type="ECO:0000313" key="4">
    <source>
        <dbReference type="EMBL" id="EKC50153.1"/>
    </source>
</evidence>
<gene>
    <name evidence="4" type="ORF">OBE_14276</name>
</gene>
<dbReference type="Pfam" id="PF00533">
    <property type="entry name" value="BRCT"/>
    <property type="match status" value="1"/>
</dbReference>